<proteinExistence type="predicted"/>
<name>A0A2P2PY53_RHIMU</name>
<protein>
    <submittedName>
        <fullName evidence="2">Uncharacterized protein</fullName>
    </submittedName>
</protein>
<accession>A0A2P2PY53</accession>
<feature type="transmembrane region" description="Helical" evidence="1">
    <location>
        <begin position="15"/>
        <end position="37"/>
    </location>
</feature>
<keyword evidence="1" id="KW-0812">Transmembrane</keyword>
<evidence type="ECO:0000256" key="1">
    <source>
        <dbReference type="SAM" id="Phobius"/>
    </source>
</evidence>
<organism evidence="2">
    <name type="scientific">Rhizophora mucronata</name>
    <name type="common">Asiatic mangrove</name>
    <dbReference type="NCBI Taxonomy" id="61149"/>
    <lineage>
        <taxon>Eukaryota</taxon>
        <taxon>Viridiplantae</taxon>
        <taxon>Streptophyta</taxon>
        <taxon>Embryophyta</taxon>
        <taxon>Tracheophyta</taxon>
        <taxon>Spermatophyta</taxon>
        <taxon>Magnoliopsida</taxon>
        <taxon>eudicotyledons</taxon>
        <taxon>Gunneridae</taxon>
        <taxon>Pentapetalae</taxon>
        <taxon>rosids</taxon>
        <taxon>fabids</taxon>
        <taxon>Malpighiales</taxon>
        <taxon>Rhizophoraceae</taxon>
        <taxon>Rhizophora</taxon>
    </lineage>
</organism>
<keyword evidence="1" id="KW-0472">Membrane</keyword>
<evidence type="ECO:0000313" key="2">
    <source>
        <dbReference type="EMBL" id="MBX59613.1"/>
    </source>
</evidence>
<keyword evidence="1" id="KW-1133">Transmembrane helix</keyword>
<sequence>MIIENIVLTAWSTNFLAFTLCNRILVFSITPSCIVTLRRFGGS</sequence>
<reference evidence="2" key="1">
    <citation type="submission" date="2018-02" db="EMBL/GenBank/DDBJ databases">
        <title>Rhizophora mucronata_Transcriptome.</title>
        <authorList>
            <person name="Meera S.P."/>
            <person name="Sreeshan A."/>
            <person name="Augustine A."/>
        </authorList>
    </citation>
    <scope>NUCLEOTIDE SEQUENCE</scope>
    <source>
        <tissue evidence="2">Leaf</tissue>
    </source>
</reference>
<dbReference type="EMBL" id="GGEC01079129">
    <property type="protein sequence ID" value="MBX59613.1"/>
    <property type="molecule type" value="Transcribed_RNA"/>
</dbReference>
<dbReference type="AlphaFoldDB" id="A0A2P2PY53"/>